<accession>A0A822N825</accession>
<keyword evidence="1" id="KW-0812">Transmembrane</keyword>
<gene>
    <name evidence="2" type="ORF">VCR5J5_890010</name>
</gene>
<keyword evidence="1" id="KW-1133">Transmembrane helix</keyword>
<evidence type="ECO:0000256" key="1">
    <source>
        <dbReference type="SAM" id="Phobius"/>
    </source>
</evidence>
<keyword evidence="1" id="KW-0472">Membrane</keyword>
<evidence type="ECO:0000313" key="2">
    <source>
        <dbReference type="EMBL" id="CDT71082.1"/>
    </source>
</evidence>
<organism evidence="2 3">
    <name type="scientific">Vibrio crassostreae</name>
    <dbReference type="NCBI Taxonomy" id="246167"/>
    <lineage>
        <taxon>Bacteria</taxon>
        <taxon>Pseudomonadati</taxon>
        <taxon>Pseudomonadota</taxon>
        <taxon>Gammaproteobacteria</taxon>
        <taxon>Vibrionales</taxon>
        <taxon>Vibrionaceae</taxon>
        <taxon>Vibrio</taxon>
    </lineage>
</organism>
<feature type="transmembrane region" description="Helical" evidence="1">
    <location>
        <begin position="20"/>
        <end position="37"/>
    </location>
</feature>
<evidence type="ECO:0000313" key="3">
    <source>
        <dbReference type="Proteomes" id="UP000049495"/>
    </source>
</evidence>
<name>A0A822N825_9VIBR</name>
<protein>
    <submittedName>
        <fullName evidence="2">Uncharacterized protein</fullName>
    </submittedName>
</protein>
<comment type="caution">
    <text evidence="2">The sequence shown here is derived from an EMBL/GenBank/DDBJ whole genome shotgun (WGS) entry which is preliminary data.</text>
</comment>
<reference evidence="3" key="1">
    <citation type="submission" date="2014-06" db="EMBL/GenBank/DDBJ databases">
        <authorList>
            <person name="Le Roux Frederique"/>
        </authorList>
    </citation>
    <scope>NUCLEOTIDE SEQUENCE [LARGE SCALE GENOMIC DNA]</scope>
    <source>
        <strain evidence="3">J5-5</strain>
    </source>
</reference>
<dbReference type="AlphaFoldDB" id="A0A822N825"/>
<sequence length="39" mass="4615">MSYSSLFVDVHLLQEITNAFKGYLHIAIYAIYYLLSWQC</sequence>
<dbReference type="EMBL" id="CCJV01000154">
    <property type="protein sequence ID" value="CDT71082.1"/>
    <property type="molecule type" value="Genomic_DNA"/>
</dbReference>
<dbReference type="Proteomes" id="UP000049495">
    <property type="component" value="Unassembled WGS sequence"/>
</dbReference>
<proteinExistence type="predicted"/>